<dbReference type="EMBL" id="VNJI01000052">
    <property type="protein sequence ID" value="TVY06535.1"/>
    <property type="molecule type" value="Genomic_DNA"/>
</dbReference>
<evidence type="ECO:0000313" key="1">
    <source>
        <dbReference type="EMBL" id="TVY06535.1"/>
    </source>
</evidence>
<sequence>MSSFTAKQRDLLVTEESVGICWTGQAGFSFKDSSGLTYHVDPFLSNVCSRYVGSLAQYLLQLKRGS</sequence>
<dbReference type="RefSeq" id="WP_144853596.1">
    <property type="nucleotide sequence ID" value="NZ_VNJI01000052.1"/>
</dbReference>
<reference evidence="1 2" key="1">
    <citation type="submission" date="2019-07" db="EMBL/GenBank/DDBJ databases">
        <authorList>
            <person name="Kim J."/>
        </authorList>
    </citation>
    <scope>NUCLEOTIDE SEQUENCE [LARGE SCALE GENOMIC DNA]</scope>
    <source>
        <strain evidence="1 2">JC52</strain>
    </source>
</reference>
<comment type="caution">
    <text evidence="1">The sequence shown here is derived from an EMBL/GenBank/DDBJ whole genome shotgun (WGS) entry which is preliminary data.</text>
</comment>
<protein>
    <submittedName>
        <fullName evidence="1">Uncharacterized protein</fullName>
    </submittedName>
</protein>
<dbReference type="AlphaFoldDB" id="A0A559K312"/>
<keyword evidence="2" id="KW-1185">Reference proteome</keyword>
<dbReference type="OrthoDB" id="9789133at2"/>
<evidence type="ECO:0000313" key="2">
    <source>
        <dbReference type="Proteomes" id="UP000317036"/>
    </source>
</evidence>
<dbReference type="Proteomes" id="UP000317036">
    <property type="component" value="Unassembled WGS sequence"/>
</dbReference>
<proteinExistence type="predicted"/>
<accession>A0A559K312</accession>
<organism evidence="1 2">
    <name type="scientific">Paenibacillus cremeus</name>
    <dbReference type="NCBI Taxonomy" id="2163881"/>
    <lineage>
        <taxon>Bacteria</taxon>
        <taxon>Bacillati</taxon>
        <taxon>Bacillota</taxon>
        <taxon>Bacilli</taxon>
        <taxon>Bacillales</taxon>
        <taxon>Paenibacillaceae</taxon>
        <taxon>Paenibacillus</taxon>
    </lineage>
</organism>
<gene>
    <name evidence="1" type="ORF">FPZ49_28470</name>
</gene>
<name>A0A559K312_9BACL</name>